<dbReference type="Gene3D" id="3.10.450.40">
    <property type="match status" value="1"/>
</dbReference>
<dbReference type="EMBL" id="JAGTPG010000001">
    <property type="protein sequence ID" value="MBR8638840.1"/>
    <property type="molecule type" value="Genomic_DNA"/>
</dbReference>
<feature type="domain" description="PepSY" evidence="1">
    <location>
        <begin position="121"/>
        <end position="173"/>
    </location>
</feature>
<accession>A0A941F8T1</accession>
<sequence>MALAVPMIMLSFLVACGRDDPLNEPAERFEMVEVDYERAIRLSVAEVTAGELVALELREPESDSPVWESRIADQDGRLRTVRLDATRGEVLETSSGPDLKDAERRQLVQLLEEAQLLPDEAAREAADTGERVTAIELQRRDGDPVWRVSVLGVADESATVHVVDARTGEILERHTA</sequence>
<keyword evidence="3" id="KW-1185">Reference proteome</keyword>
<proteinExistence type="predicted"/>
<organism evidence="2 3">
    <name type="scientific">Streptomyces tuirus</name>
    <dbReference type="NCBI Taxonomy" id="68278"/>
    <lineage>
        <taxon>Bacteria</taxon>
        <taxon>Bacillati</taxon>
        <taxon>Actinomycetota</taxon>
        <taxon>Actinomycetes</taxon>
        <taxon>Kitasatosporales</taxon>
        <taxon>Streptomycetaceae</taxon>
        <taxon>Streptomyces</taxon>
    </lineage>
</organism>
<comment type="caution">
    <text evidence="2">The sequence shown here is derived from an EMBL/GenBank/DDBJ whole genome shotgun (WGS) entry which is preliminary data.</text>
</comment>
<gene>
    <name evidence="2" type="ORF">KEF29_04730</name>
</gene>
<evidence type="ECO:0000313" key="3">
    <source>
        <dbReference type="Proteomes" id="UP000682308"/>
    </source>
</evidence>
<dbReference type="Pfam" id="PF03413">
    <property type="entry name" value="PepSY"/>
    <property type="match status" value="1"/>
</dbReference>
<dbReference type="Proteomes" id="UP000682308">
    <property type="component" value="Unassembled WGS sequence"/>
</dbReference>
<protein>
    <submittedName>
        <fullName evidence="2">PepSY domain-containing protein</fullName>
    </submittedName>
</protein>
<reference evidence="2 3" key="1">
    <citation type="submission" date="2021-04" db="EMBL/GenBank/DDBJ databases">
        <title>Characterization of the biosynthetic gene cluster of new lipopeptides with antitumor activity in the genome of the marine Streptomyces PHM034.</title>
        <authorList>
            <person name="Ceniceros A."/>
            <person name="Canedo L."/>
            <person name="Mendez C."/>
            <person name="Olano C."/>
            <person name="Schleissner C."/>
            <person name="Cuevas C."/>
            <person name="De La Calle F."/>
            <person name="Salas J.A."/>
        </authorList>
    </citation>
    <scope>NUCLEOTIDE SEQUENCE [LARGE SCALE GENOMIC DNA]</scope>
    <source>
        <strain evidence="2 3">PHM034</strain>
    </source>
</reference>
<evidence type="ECO:0000259" key="1">
    <source>
        <dbReference type="Pfam" id="PF03413"/>
    </source>
</evidence>
<name>A0A941F8T1_9ACTN</name>
<dbReference type="InterPro" id="IPR025711">
    <property type="entry name" value="PepSY"/>
</dbReference>
<dbReference type="AlphaFoldDB" id="A0A941F8T1"/>
<evidence type="ECO:0000313" key="2">
    <source>
        <dbReference type="EMBL" id="MBR8638840.1"/>
    </source>
</evidence>